<keyword evidence="3" id="KW-1185">Reference proteome</keyword>
<evidence type="ECO:0000256" key="1">
    <source>
        <dbReference type="SAM" id="MobiDB-lite"/>
    </source>
</evidence>
<evidence type="ECO:0000313" key="3">
    <source>
        <dbReference type="Proteomes" id="UP000777438"/>
    </source>
</evidence>
<dbReference type="EMBL" id="JAGPYM010000005">
    <property type="protein sequence ID" value="KAH6894192.1"/>
    <property type="molecule type" value="Genomic_DNA"/>
</dbReference>
<organism evidence="2 3">
    <name type="scientific">Thelonectria olida</name>
    <dbReference type="NCBI Taxonomy" id="1576542"/>
    <lineage>
        <taxon>Eukaryota</taxon>
        <taxon>Fungi</taxon>
        <taxon>Dikarya</taxon>
        <taxon>Ascomycota</taxon>
        <taxon>Pezizomycotina</taxon>
        <taxon>Sordariomycetes</taxon>
        <taxon>Hypocreomycetidae</taxon>
        <taxon>Hypocreales</taxon>
        <taxon>Nectriaceae</taxon>
        <taxon>Thelonectria</taxon>
    </lineage>
</organism>
<comment type="caution">
    <text evidence="2">The sequence shown here is derived from an EMBL/GenBank/DDBJ whole genome shotgun (WGS) entry which is preliminary data.</text>
</comment>
<gene>
    <name evidence="2" type="ORF">B0T10DRAFT_589606</name>
</gene>
<reference evidence="2 3" key="1">
    <citation type="journal article" date="2021" name="Nat. Commun.">
        <title>Genetic determinants of endophytism in the Arabidopsis root mycobiome.</title>
        <authorList>
            <person name="Mesny F."/>
            <person name="Miyauchi S."/>
            <person name="Thiergart T."/>
            <person name="Pickel B."/>
            <person name="Atanasova L."/>
            <person name="Karlsson M."/>
            <person name="Huettel B."/>
            <person name="Barry K.W."/>
            <person name="Haridas S."/>
            <person name="Chen C."/>
            <person name="Bauer D."/>
            <person name="Andreopoulos W."/>
            <person name="Pangilinan J."/>
            <person name="LaButti K."/>
            <person name="Riley R."/>
            <person name="Lipzen A."/>
            <person name="Clum A."/>
            <person name="Drula E."/>
            <person name="Henrissat B."/>
            <person name="Kohler A."/>
            <person name="Grigoriev I.V."/>
            <person name="Martin F.M."/>
            <person name="Hacquard S."/>
        </authorList>
    </citation>
    <scope>NUCLEOTIDE SEQUENCE [LARGE SCALE GENOMIC DNA]</scope>
    <source>
        <strain evidence="2 3">MPI-CAGE-CH-0241</strain>
    </source>
</reference>
<name>A0A9P8WAV4_9HYPO</name>
<dbReference type="Proteomes" id="UP000777438">
    <property type="component" value="Unassembled WGS sequence"/>
</dbReference>
<sequence length="1134" mass="126243">MERALRNSPRYLTLQHAYRKKLENQAATNSLDTVSDVASKLKPLVKGQAMLYSYFSPSLAGGSYEITSQEIAAGKQELPEDRAKTTKKFHVAAPQYSLHEGAVHSVYPPSGSEARAETLPHVLFTDQYLPWERVSVDTGDDRSRTPWLALLVFSQEELQLTPDLLTGDKSLFKDTTLASKTIQPSQTFAINIPLSDLPHVSKSFYPTPKPDDGSASGQFIFVKKKLFQLLTAKHDVHGTANADQELGDVSRYQYLAHVRHSKAKGLEATGSVEDLFSVVVSHRLAAFDAQKPTRAIVHLVSIEAWNTVNRKSLSDNSSIDYVMLSTLHSWSYTVLPTNAPSVEESFKHIGGSLDVLRVPTKTLNDSRKNTTRLGQHIQKRLEDGYTMTRFRTQTGEETVAFARGALIPTTPPEKLGDFWTSLSFSGGDLQIFDKEAGMMDVTYSLAWTLGKTLALADTTFTKTLGRLRALTEIFAMDEAKQKELSKHEEWKTRDELIKSLTSPVATLFKLASGELGTPATKSAPERRAASDSSEPIDLSRSNVSVQDNFKAAATANIFHFAASDPRGEKFFNELNGPNSTDWMIVLSWVLDRMFLFGVPSQYLIIDPSYLPDESLRFFHVDPHWIDALIDGALSISNHINQADDTLRRILKGAFNAYFATIDPDTGYRPQIPTYGCFLRSGLVKDFPDMHIVAPFVEKTSSMSSEEKKRRERAPVLRQECLAEDTLLCLFDRIPGQQELHTLAFTQPAHQQYFMVGDEITNKKLKTAYKRTYTIGPEGGKYDYKTFPSKEFTRPGKDDPPPSGNCIFLWGEENEARFLNMPGLCQDIRDALQADSGTFNDPIVSAAIVGYQLGSRTYQLKLISDNPPAPSPPPDTSHLSALRAFSAVNSGPRQFRRLNAPMNRQNSAAKSVSSNVATLQAFEPLQMSSLAATINPADGFPRLLNAPPAKNVADRLAAPMSLTALESKGGDADMPKFAYKIYPLGHFKKPLPTKSKLKQDLVFGITLVSGSKDSLQLKSIQFQVPMGPMYNPSDTVNLLESYEGPGPVMLSNLWFNILAKKDEKTLILTLLPRAVSEVVSIDRVRDCSFLLPLVELNHYDKEFKLDVRVIEEYVEYRTREHDVEPKPIMMPVDSV</sequence>
<dbReference type="OrthoDB" id="3029913at2759"/>
<dbReference type="AlphaFoldDB" id="A0A9P8WAV4"/>
<evidence type="ECO:0000313" key="2">
    <source>
        <dbReference type="EMBL" id="KAH6894192.1"/>
    </source>
</evidence>
<protein>
    <submittedName>
        <fullName evidence="2">Uncharacterized protein</fullName>
    </submittedName>
</protein>
<proteinExistence type="predicted"/>
<feature type="region of interest" description="Disordered" evidence="1">
    <location>
        <begin position="516"/>
        <end position="539"/>
    </location>
</feature>
<accession>A0A9P8WAV4</accession>